<dbReference type="Pfam" id="PF00005">
    <property type="entry name" value="ABC_tran"/>
    <property type="match status" value="1"/>
</dbReference>
<dbReference type="Gene3D" id="1.20.1560.10">
    <property type="entry name" value="ABC transporter type 1, transmembrane domain"/>
    <property type="match status" value="1"/>
</dbReference>
<evidence type="ECO:0000256" key="2">
    <source>
        <dbReference type="ARBA" id="ARBA00022448"/>
    </source>
</evidence>
<dbReference type="GO" id="GO:0015421">
    <property type="term" value="F:ABC-type oligopeptide transporter activity"/>
    <property type="evidence" value="ECO:0007669"/>
    <property type="project" value="TreeGrafter"/>
</dbReference>
<organism evidence="12 13">
    <name type="scientific">Muiribacterium halophilum</name>
    <dbReference type="NCBI Taxonomy" id="2053465"/>
    <lineage>
        <taxon>Bacteria</taxon>
        <taxon>Candidatus Muiribacteriota</taxon>
        <taxon>Candidatus Muiribacteriia</taxon>
        <taxon>Candidatus Muiribacteriales</taxon>
        <taxon>Candidatus Muiribacteriaceae</taxon>
        <taxon>Candidatus Muiribacterium</taxon>
    </lineage>
</organism>
<evidence type="ECO:0000256" key="7">
    <source>
        <dbReference type="ARBA" id="ARBA00022989"/>
    </source>
</evidence>
<keyword evidence="8 9" id="KW-0472">Membrane</keyword>
<dbReference type="Gene3D" id="3.40.50.300">
    <property type="entry name" value="P-loop containing nucleotide triphosphate hydrolases"/>
    <property type="match status" value="1"/>
</dbReference>
<evidence type="ECO:0000256" key="3">
    <source>
        <dbReference type="ARBA" id="ARBA00022475"/>
    </source>
</evidence>
<evidence type="ECO:0008006" key="14">
    <source>
        <dbReference type="Google" id="ProtNLM"/>
    </source>
</evidence>
<dbReference type="InterPro" id="IPR003439">
    <property type="entry name" value="ABC_transporter-like_ATP-bd"/>
</dbReference>
<dbReference type="InterPro" id="IPR003593">
    <property type="entry name" value="AAA+_ATPase"/>
</dbReference>
<dbReference type="PANTHER" id="PTHR43394:SF1">
    <property type="entry name" value="ATP-BINDING CASSETTE SUB-FAMILY B MEMBER 10, MITOCHONDRIAL"/>
    <property type="match status" value="1"/>
</dbReference>
<dbReference type="GO" id="GO:0005886">
    <property type="term" value="C:plasma membrane"/>
    <property type="evidence" value="ECO:0007669"/>
    <property type="project" value="UniProtKB-SubCell"/>
</dbReference>
<reference evidence="12 13" key="1">
    <citation type="submission" date="2017-11" db="EMBL/GenBank/DDBJ databases">
        <title>Genome-resolved metagenomics identifies genetic mobility, metabolic interactions, and unexpected diversity in perchlorate-reducing communities.</title>
        <authorList>
            <person name="Barnum T.P."/>
            <person name="Figueroa I.A."/>
            <person name="Carlstrom C.I."/>
            <person name="Lucas L.N."/>
            <person name="Engelbrektson A.L."/>
            <person name="Coates J.D."/>
        </authorList>
    </citation>
    <scope>NUCLEOTIDE SEQUENCE [LARGE SCALE GENOMIC DNA]</scope>
    <source>
        <strain evidence="12">BM706</strain>
    </source>
</reference>
<dbReference type="FunFam" id="3.40.50.300:FF:000221">
    <property type="entry name" value="Multidrug ABC transporter ATP-binding protein"/>
    <property type="match status" value="1"/>
</dbReference>
<feature type="transmembrane region" description="Helical" evidence="9">
    <location>
        <begin position="56"/>
        <end position="77"/>
    </location>
</feature>
<proteinExistence type="predicted"/>
<dbReference type="PANTHER" id="PTHR43394">
    <property type="entry name" value="ATP-DEPENDENT PERMEASE MDL1, MITOCHONDRIAL"/>
    <property type="match status" value="1"/>
</dbReference>
<evidence type="ECO:0000259" key="11">
    <source>
        <dbReference type="PROSITE" id="PS50929"/>
    </source>
</evidence>
<feature type="transmembrane region" description="Helical" evidence="9">
    <location>
        <begin position="129"/>
        <end position="153"/>
    </location>
</feature>
<protein>
    <recommendedName>
        <fullName evidence="14">ABC transporter ATP-binding protein</fullName>
    </recommendedName>
</protein>
<evidence type="ECO:0000256" key="6">
    <source>
        <dbReference type="ARBA" id="ARBA00022840"/>
    </source>
</evidence>
<dbReference type="InterPro" id="IPR027417">
    <property type="entry name" value="P-loop_NTPase"/>
</dbReference>
<evidence type="ECO:0000256" key="8">
    <source>
        <dbReference type="ARBA" id="ARBA00023136"/>
    </source>
</evidence>
<dbReference type="PROSITE" id="PS50929">
    <property type="entry name" value="ABC_TM1F"/>
    <property type="match status" value="1"/>
</dbReference>
<dbReference type="Pfam" id="PF00664">
    <property type="entry name" value="ABC_membrane"/>
    <property type="match status" value="1"/>
</dbReference>
<gene>
    <name evidence="12" type="ORF">C0601_12410</name>
</gene>
<feature type="domain" description="ABC transporter" evidence="10">
    <location>
        <begin position="335"/>
        <end position="569"/>
    </location>
</feature>
<dbReference type="SUPFAM" id="SSF52540">
    <property type="entry name" value="P-loop containing nucleoside triphosphate hydrolases"/>
    <property type="match status" value="1"/>
</dbReference>
<feature type="transmembrane region" description="Helical" evidence="9">
    <location>
        <begin position="241"/>
        <end position="262"/>
    </location>
</feature>
<keyword evidence="6" id="KW-0067">ATP-binding</keyword>
<evidence type="ECO:0000256" key="4">
    <source>
        <dbReference type="ARBA" id="ARBA00022692"/>
    </source>
</evidence>
<feature type="domain" description="ABC transmembrane type-1" evidence="11">
    <location>
        <begin position="19"/>
        <end position="302"/>
    </location>
</feature>
<dbReference type="GO" id="GO:0016887">
    <property type="term" value="F:ATP hydrolysis activity"/>
    <property type="evidence" value="ECO:0007669"/>
    <property type="project" value="InterPro"/>
</dbReference>
<evidence type="ECO:0000313" key="12">
    <source>
        <dbReference type="EMBL" id="PLX15772.1"/>
    </source>
</evidence>
<feature type="transmembrane region" description="Helical" evidence="9">
    <location>
        <begin position="282"/>
        <end position="300"/>
    </location>
</feature>
<dbReference type="Proteomes" id="UP000234857">
    <property type="component" value="Unassembled WGS sequence"/>
</dbReference>
<evidence type="ECO:0000259" key="10">
    <source>
        <dbReference type="PROSITE" id="PS50893"/>
    </source>
</evidence>
<accession>A0A2N5ZAS0</accession>
<dbReference type="PROSITE" id="PS00211">
    <property type="entry name" value="ABC_TRANSPORTER_1"/>
    <property type="match status" value="1"/>
</dbReference>
<keyword evidence="7 9" id="KW-1133">Transmembrane helix</keyword>
<dbReference type="SMART" id="SM00382">
    <property type="entry name" value="AAA"/>
    <property type="match status" value="1"/>
</dbReference>
<dbReference type="InterPro" id="IPR011527">
    <property type="entry name" value="ABC1_TM_dom"/>
</dbReference>
<evidence type="ECO:0000256" key="9">
    <source>
        <dbReference type="SAM" id="Phobius"/>
    </source>
</evidence>
<dbReference type="GO" id="GO:0005524">
    <property type="term" value="F:ATP binding"/>
    <property type="evidence" value="ECO:0007669"/>
    <property type="project" value="UniProtKB-KW"/>
</dbReference>
<dbReference type="InterPro" id="IPR017871">
    <property type="entry name" value="ABC_transporter-like_CS"/>
</dbReference>
<feature type="transmembrane region" description="Helical" evidence="9">
    <location>
        <begin position="14"/>
        <end position="36"/>
    </location>
</feature>
<keyword evidence="2" id="KW-0813">Transport</keyword>
<dbReference type="AlphaFoldDB" id="A0A2N5ZAS0"/>
<evidence type="ECO:0000256" key="1">
    <source>
        <dbReference type="ARBA" id="ARBA00004651"/>
    </source>
</evidence>
<evidence type="ECO:0000256" key="5">
    <source>
        <dbReference type="ARBA" id="ARBA00022741"/>
    </source>
</evidence>
<name>A0A2N5ZAS0_MUIH1</name>
<keyword evidence="3" id="KW-1003">Cell membrane</keyword>
<dbReference type="CDD" id="cd18541">
    <property type="entry name" value="ABC_6TM_TmrB_like"/>
    <property type="match status" value="1"/>
</dbReference>
<feature type="transmembrane region" description="Helical" evidence="9">
    <location>
        <begin position="159"/>
        <end position="177"/>
    </location>
</feature>
<keyword evidence="5" id="KW-0547">Nucleotide-binding</keyword>
<dbReference type="InterPro" id="IPR039421">
    <property type="entry name" value="Type_1_exporter"/>
</dbReference>
<evidence type="ECO:0000313" key="13">
    <source>
        <dbReference type="Proteomes" id="UP000234857"/>
    </source>
</evidence>
<sequence>MSVKGFLFKYIKKYWLYYLGGIMTLLVVDIAQLYIPKIIAHVIDKLETLDMSIPELYKYGGIIVLLAVIMSLMRFLWRQLIILTGFRIARDIREDVMNKMYKLPVSFYTNNKVGNLMANVINDVDAIRFFLGIGIIAIFDMTILSSMAIGFMLMISKKLTLIALIPAPFILLLMYYFEGPLQKKFLSIQGLFGKMSEKVKETIEGIALIKLYRLYGIKKNEFKSLNVKYRKDNMITSSIDALFHPVIEFLMMVTLAVILYYGGVQVIDQKVSLGDFVAFTRYINILIWPMIALGWVFSLYQRAVSGMKRLFVIFESDEENYNCGSDVKAFKDGSLEMEKVNFKYDNSEFSLNDISLKVPEKALVGITGKIGCGKSTLVNLFLRIFEIDSGEIKIGGENIQGYSLKTLRRNIAYVPQETFLFSSSILENMRFANEESTIEEVEEALRIARALDFVKDLPQGIDTVVGERGVSLSGGQKQRISLARALLLKRPVIIMDDCLSAVDSETEKSIIHNLRDKWEQSTSIVVSHRLSAFQYSDVVFVMDHGKIVDSGTHEDLKEREGIYNSLYLKQQIEEELENA</sequence>
<dbReference type="InterPro" id="IPR036640">
    <property type="entry name" value="ABC1_TM_sf"/>
</dbReference>
<comment type="subcellular location">
    <subcellularLocation>
        <location evidence="1">Cell membrane</location>
        <topology evidence="1">Multi-pass membrane protein</topology>
    </subcellularLocation>
</comment>
<keyword evidence="4 9" id="KW-0812">Transmembrane</keyword>
<dbReference type="EMBL" id="PKTG01000130">
    <property type="protein sequence ID" value="PLX15772.1"/>
    <property type="molecule type" value="Genomic_DNA"/>
</dbReference>
<dbReference type="SUPFAM" id="SSF90123">
    <property type="entry name" value="ABC transporter transmembrane region"/>
    <property type="match status" value="1"/>
</dbReference>
<comment type="caution">
    <text evidence="12">The sequence shown here is derived from an EMBL/GenBank/DDBJ whole genome shotgun (WGS) entry which is preliminary data.</text>
</comment>
<dbReference type="PROSITE" id="PS50893">
    <property type="entry name" value="ABC_TRANSPORTER_2"/>
    <property type="match status" value="1"/>
</dbReference>